<dbReference type="AlphaFoldDB" id="A0A5B8C0F2"/>
<dbReference type="SUPFAM" id="SSF56112">
    <property type="entry name" value="Protein kinase-like (PK-like)"/>
    <property type="match status" value="1"/>
</dbReference>
<protein>
    <submittedName>
        <fullName evidence="1">Uncharacterized protein</fullName>
    </submittedName>
</protein>
<dbReference type="InterPro" id="IPR029063">
    <property type="entry name" value="SAM-dependent_MTases_sf"/>
</dbReference>
<evidence type="ECO:0000313" key="1">
    <source>
        <dbReference type="EMBL" id="QDC23918.1"/>
    </source>
</evidence>
<dbReference type="Proteomes" id="UP000314616">
    <property type="component" value="Chromosome"/>
</dbReference>
<dbReference type="InterPro" id="IPR011009">
    <property type="entry name" value="Kinase-like_dom_sf"/>
</dbReference>
<dbReference type="SUPFAM" id="SSF53335">
    <property type="entry name" value="S-adenosyl-L-methionine-dependent methyltransferases"/>
    <property type="match status" value="1"/>
</dbReference>
<evidence type="ECO:0000313" key="2">
    <source>
        <dbReference type="Proteomes" id="UP000314616"/>
    </source>
</evidence>
<organism evidence="1 2">
    <name type="scientific">Georgenia yuyongxinii</name>
    <dbReference type="NCBI Taxonomy" id="2589797"/>
    <lineage>
        <taxon>Bacteria</taxon>
        <taxon>Bacillati</taxon>
        <taxon>Actinomycetota</taxon>
        <taxon>Actinomycetes</taxon>
        <taxon>Micrococcales</taxon>
        <taxon>Bogoriellaceae</taxon>
        <taxon>Georgenia</taxon>
    </lineage>
</organism>
<proteinExistence type="predicted"/>
<dbReference type="EMBL" id="CP040915">
    <property type="protein sequence ID" value="QDC23918.1"/>
    <property type="molecule type" value="Genomic_DNA"/>
</dbReference>
<dbReference type="Gene3D" id="3.40.50.150">
    <property type="entry name" value="Vaccinia Virus protein VP39"/>
    <property type="match status" value="1"/>
</dbReference>
<dbReference type="RefSeq" id="WP_139927360.1">
    <property type="nucleotide sequence ID" value="NZ_CP040915.1"/>
</dbReference>
<dbReference type="OrthoDB" id="4706173at2"/>
<name>A0A5B8C0F2_9MICO</name>
<gene>
    <name evidence="1" type="ORF">FE374_04070</name>
</gene>
<reference evidence="1 2" key="1">
    <citation type="submission" date="2019-05" db="EMBL/GenBank/DDBJ databases">
        <title>Georgenia *** sp. nov., and Georgenia *** sp. nov., isolated from the intestinal contents of plateau pika (Ochotona curzoniae) in the Qinghai-Tibet plateau of China.</title>
        <authorList>
            <person name="Tian Z."/>
        </authorList>
    </citation>
    <scope>NUCLEOTIDE SEQUENCE [LARGE SCALE GENOMIC DNA]</scope>
    <source>
        <strain evidence="1 2">Z443</strain>
    </source>
</reference>
<dbReference type="KEGG" id="gyu:FE374_04070"/>
<sequence length="628" mass="67443">MGDRELARRPLCACGEEVVLALPGSGLAARNACPACREPYSVDDLGILRLAATDRSWRDLPHHVVAAVLAASTAEALVQEMLDGEAPWPSALRRRLMHPSGGGAATLVAIQPGARVLDLTGWPTLPRALRSFGANVAVGDWVYARLRFAALLQDGTPDAVHLSPDAALPWTAGTFDAVFVDVSELESAAGIRGRDRLLREVRRVLRAEGVAVLGTRNGLRHLLERPRGAGVGLAELVRSVVRPAQKDVVRRCGLEVTRTVVPMPRRVGWRALVPGERLADHLRESLTGTSTPRAAAARGAARLLVRLGGARWVAADHYLIAQHRGAVTPTLTLAELVLADETARASTGRRAEIHALSDARVAVAGEHHFVKLPLTAEQQEKLAAEVAKTEAARRTAFAPFVLSGARVERRHGLVYAVYPRVPVVHDPARQHAAVELALGRLGVGVAGPLSSTAFWGRLATDRGARDAAEIGAGRLRTLVLDAWADRVVPVGASHGDLHSGNVLLRADGPPLLVDWNRFEIRNPLLLDGVYAVVEACRDASGGTLASALEAFVDDEIGGPLARRARTLLGDLAPLEAAVVVLLDRAMSYGQPRRRHRPWTLPPLQLARATLDRRMMTVPEDRAGDRREA</sequence>
<accession>A0A5B8C0F2</accession>